<evidence type="ECO:0000313" key="4">
    <source>
        <dbReference type="Proteomes" id="UP000663864"/>
    </source>
</evidence>
<dbReference type="GO" id="GO:0042446">
    <property type="term" value="P:hormone biosynthetic process"/>
    <property type="evidence" value="ECO:0007669"/>
    <property type="project" value="UniProtKB-KW"/>
</dbReference>
<comment type="function">
    <text evidence="1">Responsible for the deiodination of T4 (3,5,3',5'-tetraiodothyronine).</text>
</comment>
<evidence type="ECO:0000313" key="2">
    <source>
        <dbReference type="EMBL" id="CAF1125933.1"/>
    </source>
</evidence>
<dbReference type="GO" id="GO:0004800">
    <property type="term" value="F:thyroxine 5'-deiodinase activity"/>
    <property type="evidence" value="ECO:0007669"/>
    <property type="project" value="InterPro"/>
</dbReference>
<gene>
    <name evidence="3" type="ORF">JBS370_LOCUS31333</name>
    <name evidence="2" type="ORF">ZHD862_LOCUS18884</name>
</gene>
<dbReference type="EMBL" id="CAJNOT010001001">
    <property type="protein sequence ID" value="CAF1125933.1"/>
    <property type="molecule type" value="Genomic_DNA"/>
</dbReference>
<dbReference type="PANTHER" id="PTHR11781:SF22">
    <property type="entry name" value="TYPE I IODOTHYRONINE DEIODINASE"/>
    <property type="match status" value="1"/>
</dbReference>
<reference evidence="2" key="1">
    <citation type="submission" date="2021-02" db="EMBL/GenBank/DDBJ databases">
        <authorList>
            <person name="Nowell W R."/>
        </authorList>
    </citation>
    <scope>NUCLEOTIDE SEQUENCE</scope>
</reference>
<dbReference type="Pfam" id="PF00837">
    <property type="entry name" value="T4_deiodinase"/>
    <property type="match status" value="1"/>
</dbReference>
<dbReference type="PANTHER" id="PTHR11781">
    <property type="entry name" value="IODOTHYRONINE DEIODINASE"/>
    <property type="match status" value="1"/>
</dbReference>
<protein>
    <recommendedName>
        <fullName evidence="1">Iodothyronine deiodinase</fullName>
    </recommendedName>
</protein>
<keyword evidence="1" id="KW-0560">Oxidoreductase</keyword>
<dbReference type="Proteomes" id="UP000663864">
    <property type="component" value="Unassembled WGS sequence"/>
</dbReference>
<sequence>MYIYLLLVNLINEFNEIISTAKRMVYNPVRMILNCLWIVITFQENNWIEERKKLAEQDLNKTNDEMPNELIQGTAVTAQTCPPSLIVRSALTLQFWIFYWKLEYRRLQLSKTLPSYLTDVNQTVPNSAKIIPVLTENINVFNNEHFNIETINLRSLIKQGRHLVVNFEAHASDGWKFYDSRFSFIKNHRNIQDRLDAIKILVEKANINTENQISVYADTIDNHTNNLFRAWPEKLYVLHDEKIVYQGQNGPSGYSIPSLDYFLRKNVPVQI</sequence>
<name>A0A814QY93_9BILA</name>
<keyword evidence="1" id="KW-0712">Selenocysteine</keyword>
<dbReference type="Gene3D" id="3.40.30.10">
    <property type="entry name" value="Glutaredoxin"/>
    <property type="match status" value="1"/>
</dbReference>
<comment type="similarity">
    <text evidence="1">Belongs to the iodothyronine deiodinase family.</text>
</comment>
<evidence type="ECO:0000256" key="1">
    <source>
        <dbReference type="RuleBase" id="RU000676"/>
    </source>
</evidence>
<comment type="caution">
    <text evidence="2">The sequence shown here is derived from an EMBL/GenBank/DDBJ whole genome shotgun (WGS) entry which is preliminary data.</text>
</comment>
<dbReference type="EMBL" id="CAJOBD010007667">
    <property type="protein sequence ID" value="CAF4092781.1"/>
    <property type="molecule type" value="Genomic_DNA"/>
</dbReference>
<dbReference type="AlphaFoldDB" id="A0A814QY93"/>
<keyword evidence="1" id="KW-0893">Thyroid hormones biosynthesis</keyword>
<dbReference type="GO" id="GO:0042403">
    <property type="term" value="P:thyroid hormone metabolic process"/>
    <property type="evidence" value="ECO:0007669"/>
    <property type="project" value="TreeGrafter"/>
</dbReference>
<organism evidence="2 4">
    <name type="scientific">Rotaria sordida</name>
    <dbReference type="NCBI Taxonomy" id="392033"/>
    <lineage>
        <taxon>Eukaryota</taxon>
        <taxon>Metazoa</taxon>
        <taxon>Spiralia</taxon>
        <taxon>Gnathifera</taxon>
        <taxon>Rotifera</taxon>
        <taxon>Eurotatoria</taxon>
        <taxon>Bdelloidea</taxon>
        <taxon>Philodinida</taxon>
        <taxon>Philodinidae</taxon>
        <taxon>Rotaria</taxon>
    </lineage>
</organism>
<proteinExistence type="inferred from homology"/>
<dbReference type="InterPro" id="IPR000643">
    <property type="entry name" value="Iodothyronine_deiodinase"/>
</dbReference>
<accession>A0A814QY93</accession>
<dbReference type="Proteomes" id="UP000663836">
    <property type="component" value="Unassembled WGS sequence"/>
</dbReference>
<evidence type="ECO:0000313" key="3">
    <source>
        <dbReference type="EMBL" id="CAF4092781.1"/>
    </source>
</evidence>